<sequence>MLMADSAYLFIKLSVSFQVGFSFNRHNRHQVKSFQLLKPKGAFIMNKRISANRTRKWVSSLLLLSLIAYLIVYPPLKKTDQASAASSAVAKVNGVNISTDQLYKAMLVSGGQQTLDSLITDELINQEAQKTGIQITDEDIQKEISSIQSSYASNDEFQQALTSYGMTLDDLKKNMKTQVLLKKILEPQITISDDEIKQYYDENIESLKVPEQIQASHISVTTKEEADAILTELKKGTDFATLAKDKSLDTATKDTAGALGYISSGKMEATFDTAAFALAVGETSSAVQTSTGYDIIKVTDRKAAYTPTMEEKKEDIKTTLTNQKLSTLSSTWLQEKKSQSTVENYLSKDA</sequence>
<evidence type="ECO:0000256" key="2">
    <source>
        <dbReference type="SAM" id="Phobius"/>
    </source>
</evidence>
<dbReference type="InterPro" id="IPR027304">
    <property type="entry name" value="Trigger_fact/SurA_dom_sf"/>
</dbReference>
<dbReference type="Pfam" id="PF13145">
    <property type="entry name" value="Rotamase_2"/>
    <property type="match status" value="1"/>
</dbReference>
<gene>
    <name evidence="4" type="ORF">GC098_00420</name>
</gene>
<dbReference type="GO" id="GO:0016853">
    <property type="term" value="F:isomerase activity"/>
    <property type="evidence" value="ECO:0007669"/>
    <property type="project" value="UniProtKB-KW"/>
</dbReference>
<accession>A0ABX1XMZ6</accession>
<dbReference type="PROSITE" id="PS50198">
    <property type="entry name" value="PPIC_PPIASE_2"/>
    <property type="match status" value="1"/>
</dbReference>
<organism evidence="4 5">
    <name type="scientific">Paenibacillus phytorum</name>
    <dbReference type="NCBI Taxonomy" id="2654977"/>
    <lineage>
        <taxon>Bacteria</taxon>
        <taxon>Bacillati</taxon>
        <taxon>Bacillota</taxon>
        <taxon>Bacilli</taxon>
        <taxon>Bacillales</taxon>
        <taxon>Paenibacillaceae</taxon>
        <taxon>Paenibacillus</taxon>
    </lineage>
</organism>
<dbReference type="SUPFAM" id="SSF109998">
    <property type="entry name" value="Triger factor/SurA peptide-binding domain-like"/>
    <property type="match status" value="1"/>
</dbReference>
<evidence type="ECO:0000313" key="4">
    <source>
        <dbReference type="EMBL" id="NOU69913.1"/>
    </source>
</evidence>
<dbReference type="Gene3D" id="3.10.50.40">
    <property type="match status" value="1"/>
</dbReference>
<dbReference type="Gene3D" id="1.10.4030.10">
    <property type="entry name" value="Porin chaperone SurA, peptide-binding domain"/>
    <property type="match status" value="1"/>
</dbReference>
<reference evidence="4 5" key="1">
    <citation type="submission" date="2019-10" db="EMBL/GenBank/DDBJ databases">
        <title>Description of Paenibacillus terrestris sp. nov.</title>
        <authorList>
            <person name="Carlier A."/>
            <person name="Qi S."/>
        </authorList>
    </citation>
    <scope>NUCLEOTIDE SEQUENCE [LARGE SCALE GENOMIC DNA]</scope>
    <source>
        <strain evidence="4 5">LMG 31458</strain>
    </source>
</reference>
<evidence type="ECO:0000259" key="3">
    <source>
        <dbReference type="PROSITE" id="PS50198"/>
    </source>
</evidence>
<dbReference type="SUPFAM" id="SSF54534">
    <property type="entry name" value="FKBP-like"/>
    <property type="match status" value="1"/>
</dbReference>
<keyword evidence="2" id="KW-1133">Transmembrane helix</keyword>
<dbReference type="InterPro" id="IPR000297">
    <property type="entry name" value="PPIase_PpiC"/>
</dbReference>
<name>A0ABX1XMZ6_9BACL</name>
<evidence type="ECO:0000256" key="1">
    <source>
        <dbReference type="PROSITE-ProRule" id="PRU00278"/>
    </source>
</evidence>
<dbReference type="Proteomes" id="UP000616779">
    <property type="component" value="Unassembled WGS sequence"/>
</dbReference>
<dbReference type="InterPro" id="IPR046357">
    <property type="entry name" value="PPIase_dom_sf"/>
</dbReference>
<keyword evidence="1" id="KW-0697">Rotamase</keyword>
<comment type="caution">
    <text evidence="4">The sequence shown here is derived from an EMBL/GenBank/DDBJ whole genome shotgun (WGS) entry which is preliminary data.</text>
</comment>
<keyword evidence="2" id="KW-0812">Transmembrane</keyword>
<evidence type="ECO:0000313" key="5">
    <source>
        <dbReference type="Proteomes" id="UP000616779"/>
    </source>
</evidence>
<dbReference type="EMBL" id="WHOA01000004">
    <property type="protein sequence ID" value="NOU69913.1"/>
    <property type="molecule type" value="Genomic_DNA"/>
</dbReference>
<keyword evidence="2" id="KW-0472">Membrane</keyword>
<feature type="domain" description="PpiC" evidence="3">
    <location>
        <begin position="210"/>
        <end position="300"/>
    </location>
</feature>
<dbReference type="PANTHER" id="PTHR47245">
    <property type="entry name" value="PEPTIDYLPROLYL ISOMERASE"/>
    <property type="match status" value="1"/>
</dbReference>
<feature type="transmembrane region" description="Helical" evidence="2">
    <location>
        <begin position="57"/>
        <end position="76"/>
    </location>
</feature>
<dbReference type="Pfam" id="PF13624">
    <property type="entry name" value="SurA_N_3"/>
    <property type="match status" value="1"/>
</dbReference>
<dbReference type="PANTHER" id="PTHR47245:SF2">
    <property type="entry name" value="PEPTIDYL-PROLYL CIS-TRANS ISOMERASE HP_0175-RELATED"/>
    <property type="match status" value="1"/>
</dbReference>
<dbReference type="InterPro" id="IPR050245">
    <property type="entry name" value="PrsA_foldase"/>
</dbReference>
<protein>
    <submittedName>
        <fullName evidence="4">Peptidylprolyl isomerase</fullName>
    </submittedName>
</protein>
<keyword evidence="5" id="KW-1185">Reference proteome</keyword>
<proteinExistence type="predicted"/>
<keyword evidence="1 4" id="KW-0413">Isomerase</keyword>